<keyword evidence="3 5" id="KW-0808">Transferase</keyword>
<organism evidence="5 6">
    <name type="scientific">Paenibacillus chibensis</name>
    <dbReference type="NCBI Taxonomy" id="59846"/>
    <lineage>
        <taxon>Bacteria</taxon>
        <taxon>Bacillati</taxon>
        <taxon>Bacillota</taxon>
        <taxon>Bacilli</taxon>
        <taxon>Bacillales</taxon>
        <taxon>Paenibacillaceae</taxon>
        <taxon>Paenibacillus</taxon>
    </lineage>
</organism>
<evidence type="ECO:0000256" key="3">
    <source>
        <dbReference type="ARBA" id="ARBA00022679"/>
    </source>
</evidence>
<reference evidence="5 6" key="1">
    <citation type="submission" date="2023-03" db="EMBL/GenBank/DDBJ databases">
        <title>Bacillus Genome Sequencing.</title>
        <authorList>
            <person name="Dunlap C."/>
        </authorList>
    </citation>
    <scope>NUCLEOTIDE SEQUENCE [LARGE SCALE GENOMIC DNA]</scope>
    <source>
        <strain evidence="5 6">NRS-52</strain>
    </source>
</reference>
<dbReference type="Proteomes" id="UP001343257">
    <property type="component" value="Unassembled WGS sequence"/>
</dbReference>
<dbReference type="SUPFAM" id="SSF53448">
    <property type="entry name" value="Nucleotide-diphospho-sugar transferases"/>
    <property type="match status" value="1"/>
</dbReference>
<dbReference type="EC" id="2.4.-.-" evidence="5"/>
<proteinExistence type="inferred from homology"/>
<dbReference type="InterPro" id="IPR050834">
    <property type="entry name" value="Glycosyltransf_2"/>
</dbReference>
<dbReference type="GO" id="GO:0016757">
    <property type="term" value="F:glycosyltransferase activity"/>
    <property type="evidence" value="ECO:0007669"/>
    <property type="project" value="UniProtKB-KW"/>
</dbReference>
<protein>
    <submittedName>
        <fullName evidence="5">Glycosyltransferase</fullName>
        <ecNumber evidence="5">2.4.-.-</ecNumber>
    </submittedName>
</protein>
<comment type="caution">
    <text evidence="5">The sequence shown here is derived from an EMBL/GenBank/DDBJ whole genome shotgun (WGS) entry which is preliminary data.</text>
</comment>
<dbReference type="PANTHER" id="PTHR43685">
    <property type="entry name" value="GLYCOSYLTRANSFERASE"/>
    <property type="match status" value="1"/>
</dbReference>
<keyword evidence="2 5" id="KW-0328">Glycosyltransferase</keyword>
<dbReference type="InterPro" id="IPR029044">
    <property type="entry name" value="Nucleotide-diphossugar_trans"/>
</dbReference>
<evidence type="ECO:0000259" key="4">
    <source>
        <dbReference type="Pfam" id="PF00535"/>
    </source>
</evidence>
<dbReference type="Pfam" id="PF00535">
    <property type="entry name" value="Glycos_transf_2"/>
    <property type="match status" value="1"/>
</dbReference>
<dbReference type="PANTHER" id="PTHR43685:SF5">
    <property type="entry name" value="GLYCOSYLTRANSFERASE EPSE-RELATED"/>
    <property type="match status" value="1"/>
</dbReference>
<sequence>MNDTIAVYLTEVVNALTDVGIVMPVYKQKPEFLKAALESVLSQTLPQFRLIIVIDGAPEMEPLVRLFTKDDPRIEVISYPENQGVPHALNTGFEVLYQDPAILYLTWVSSDNIYRPEFLAVLRSALAKGPDELGLAYSSFQNIDDRNTPMYDEAALAALRQYQGRPKEKLLDSSIIGVSFMYKAVYAKMVQGGYSLAPVEDYDYFLKLTDHCDIRYIPVELMDYRVDSTFSVSAQLKSVEAHRYWRYTYHLSRHMARSRRGIPPEITVLFPLQQATPAAIERIENLYEQTFSNYICCVLDLSPDQQVMALLGQIAHPTTLFEWHPSLTAAEALRTRIFQWQTPYAIVLDLNSFSYVTDLEFLHQQLAKSPSYALASCYSPDHKDIGFRTGLLAAPVRSNELFYTQALSDLLSQHPMPLGELP</sequence>
<keyword evidence="6" id="KW-1185">Reference proteome</keyword>
<gene>
    <name evidence="5" type="ORF">P9847_11635</name>
</gene>
<dbReference type="RefSeq" id="WP_328277966.1">
    <property type="nucleotide sequence ID" value="NZ_JARTLD010000028.1"/>
</dbReference>
<evidence type="ECO:0000313" key="6">
    <source>
        <dbReference type="Proteomes" id="UP001343257"/>
    </source>
</evidence>
<name>A0ABU6PST7_9BACL</name>
<evidence type="ECO:0000256" key="2">
    <source>
        <dbReference type="ARBA" id="ARBA00022676"/>
    </source>
</evidence>
<accession>A0ABU6PST7</accession>
<dbReference type="InterPro" id="IPR001173">
    <property type="entry name" value="Glyco_trans_2-like"/>
</dbReference>
<dbReference type="Gene3D" id="3.90.550.10">
    <property type="entry name" value="Spore Coat Polysaccharide Biosynthesis Protein SpsA, Chain A"/>
    <property type="match status" value="1"/>
</dbReference>
<feature type="domain" description="Glycosyltransferase 2-like" evidence="4">
    <location>
        <begin position="21"/>
        <end position="172"/>
    </location>
</feature>
<dbReference type="EMBL" id="JARTLD010000028">
    <property type="protein sequence ID" value="MED5017953.1"/>
    <property type="molecule type" value="Genomic_DNA"/>
</dbReference>
<evidence type="ECO:0000256" key="1">
    <source>
        <dbReference type="ARBA" id="ARBA00006739"/>
    </source>
</evidence>
<comment type="similarity">
    <text evidence="1">Belongs to the glycosyltransferase 2 family.</text>
</comment>
<evidence type="ECO:0000313" key="5">
    <source>
        <dbReference type="EMBL" id="MED5017953.1"/>
    </source>
</evidence>